<sequence length="108" mass="11319">MPPPNTQTPCPPTPIQPVQGVGSQATARRCYNYKDPGHLANNCPLPRNITPVKFNLGNTPAKTPAPGAGQQAIPATPQTVVIDSARPQRPQWGTGKPYLSEGGGVCLP</sequence>
<feature type="region of interest" description="Disordered" evidence="1">
    <location>
        <begin position="1"/>
        <end position="25"/>
    </location>
</feature>
<evidence type="ECO:0000256" key="1">
    <source>
        <dbReference type="SAM" id="MobiDB-lite"/>
    </source>
</evidence>
<evidence type="ECO:0008006" key="4">
    <source>
        <dbReference type="Google" id="ProtNLM"/>
    </source>
</evidence>
<protein>
    <recommendedName>
        <fullName evidence="4">CCHC-type domain-containing protein</fullName>
    </recommendedName>
</protein>
<feature type="compositionally biased region" description="Pro residues" evidence="1">
    <location>
        <begin position="1"/>
        <end position="15"/>
    </location>
</feature>
<dbReference type="InterPro" id="IPR036875">
    <property type="entry name" value="Znf_CCHC_sf"/>
</dbReference>
<reference evidence="2 3" key="1">
    <citation type="submission" date="2019-11" db="EMBL/GenBank/DDBJ databases">
        <title>Whole genome sequence of Oryza granulata.</title>
        <authorList>
            <person name="Li W."/>
        </authorList>
    </citation>
    <scope>NUCLEOTIDE SEQUENCE [LARGE SCALE GENOMIC DNA]</scope>
    <source>
        <strain evidence="3">cv. Menghai</strain>
        <tissue evidence="2">Leaf</tissue>
    </source>
</reference>
<gene>
    <name evidence="2" type="ORF">E2562_034053</name>
</gene>
<keyword evidence="3" id="KW-1185">Reference proteome</keyword>
<feature type="region of interest" description="Disordered" evidence="1">
    <location>
        <begin position="54"/>
        <end position="108"/>
    </location>
</feature>
<dbReference type="Proteomes" id="UP000479710">
    <property type="component" value="Unassembled WGS sequence"/>
</dbReference>
<comment type="caution">
    <text evidence="2">The sequence shown here is derived from an EMBL/GenBank/DDBJ whole genome shotgun (WGS) entry which is preliminary data.</text>
</comment>
<evidence type="ECO:0000313" key="3">
    <source>
        <dbReference type="Proteomes" id="UP000479710"/>
    </source>
</evidence>
<evidence type="ECO:0000313" key="2">
    <source>
        <dbReference type="EMBL" id="KAF0897156.1"/>
    </source>
</evidence>
<organism evidence="2 3">
    <name type="scientific">Oryza meyeriana var. granulata</name>
    <dbReference type="NCBI Taxonomy" id="110450"/>
    <lineage>
        <taxon>Eukaryota</taxon>
        <taxon>Viridiplantae</taxon>
        <taxon>Streptophyta</taxon>
        <taxon>Embryophyta</taxon>
        <taxon>Tracheophyta</taxon>
        <taxon>Spermatophyta</taxon>
        <taxon>Magnoliopsida</taxon>
        <taxon>Liliopsida</taxon>
        <taxon>Poales</taxon>
        <taxon>Poaceae</taxon>
        <taxon>BOP clade</taxon>
        <taxon>Oryzoideae</taxon>
        <taxon>Oryzeae</taxon>
        <taxon>Oryzinae</taxon>
        <taxon>Oryza</taxon>
        <taxon>Oryza meyeriana</taxon>
    </lineage>
</organism>
<accession>A0A6G1CAN3</accession>
<feature type="compositionally biased region" description="Low complexity" evidence="1">
    <location>
        <begin position="64"/>
        <end position="79"/>
    </location>
</feature>
<dbReference type="SUPFAM" id="SSF57756">
    <property type="entry name" value="Retrovirus zinc finger-like domains"/>
    <property type="match status" value="1"/>
</dbReference>
<dbReference type="GO" id="GO:0003676">
    <property type="term" value="F:nucleic acid binding"/>
    <property type="evidence" value="ECO:0007669"/>
    <property type="project" value="InterPro"/>
</dbReference>
<name>A0A6G1CAN3_9ORYZ</name>
<dbReference type="GO" id="GO:0008270">
    <property type="term" value="F:zinc ion binding"/>
    <property type="evidence" value="ECO:0007669"/>
    <property type="project" value="InterPro"/>
</dbReference>
<proteinExistence type="predicted"/>
<dbReference type="EMBL" id="SPHZ02000010">
    <property type="protein sequence ID" value="KAF0897156.1"/>
    <property type="molecule type" value="Genomic_DNA"/>
</dbReference>
<dbReference type="AlphaFoldDB" id="A0A6G1CAN3"/>
<dbReference type="Gene3D" id="4.10.60.10">
    <property type="entry name" value="Zinc finger, CCHC-type"/>
    <property type="match status" value="1"/>
</dbReference>